<name>A0A3B0ZXA3_9ZZZZ</name>
<protein>
    <recommendedName>
        <fullName evidence="5">Thioredoxin domain-containing protein</fullName>
    </recommendedName>
</protein>
<dbReference type="Pfam" id="PF02630">
    <property type="entry name" value="SCO1-SenC"/>
    <property type="match status" value="1"/>
</dbReference>
<evidence type="ECO:0000256" key="2">
    <source>
        <dbReference type="SAM" id="MobiDB-lite"/>
    </source>
</evidence>
<dbReference type="InterPro" id="IPR003782">
    <property type="entry name" value="SCO1/SenC"/>
</dbReference>
<evidence type="ECO:0008006" key="5">
    <source>
        <dbReference type="Google" id="ProtNLM"/>
    </source>
</evidence>
<evidence type="ECO:0000313" key="4">
    <source>
        <dbReference type="EMBL" id="VAW96391.1"/>
    </source>
</evidence>
<evidence type="ECO:0000256" key="3">
    <source>
        <dbReference type="SAM" id="Phobius"/>
    </source>
</evidence>
<reference evidence="4" key="1">
    <citation type="submission" date="2018-06" db="EMBL/GenBank/DDBJ databases">
        <authorList>
            <person name="Zhirakovskaya E."/>
        </authorList>
    </citation>
    <scope>NUCLEOTIDE SEQUENCE</scope>
</reference>
<keyword evidence="3" id="KW-0472">Membrane</keyword>
<feature type="transmembrane region" description="Helical" evidence="3">
    <location>
        <begin position="30"/>
        <end position="50"/>
    </location>
</feature>
<dbReference type="AlphaFoldDB" id="A0A3B0ZXA3"/>
<proteinExistence type="inferred from homology"/>
<dbReference type="EMBL" id="UOFT01000052">
    <property type="protein sequence ID" value="VAW96391.1"/>
    <property type="molecule type" value="Genomic_DNA"/>
</dbReference>
<sequence>MPENKQTTPQPDSTSASQVPSAAQIKKNKITMLVLFSMFVAPILFAVYIFNTNSSDNYVTKNRGNLINPAIELKNIELTYFENNKRYKLADQEHQWLMVFIGAGECGGSCKRQLVVMRQTRLAQGGEFTRVNRLYVMLDKQSDQFMKEVKAYHPDMDIVTGSEQQLANVTEQFKLADKIKPGNSNRIYIVDPIGNLMMYYELDAKAADIAKDLARLLKVSQMG</sequence>
<dbReference type="Gene3D" id="3.40.30.10">
    <property type="entry name" value="Glutaredoxin"/>
    <property type="match status" value="1"/>
</dbReference>
<dbReference type="SUPFAM" id="SSF52833">
    <property type="entry name" value="Thioredoxin-like"/>
    <property type="match status" value="1"/>
</dbReference>
<keyword evidence="3" id="KW-0812">Transmembrane</keyword>
<comment type="similarity">
    <text evidence="1">Belongs to the SCO1/2 family.</text>
</comment>
<accession>A0A3B0ZXA3</accession>
<dbReference type="InterPro" id="IPR036249">
    <property type="entry name" value="Thioredoxin-like_sf"/>
</dbReference>
<organism evidence="4">
    <name type="scientific">hydrothermal vent metagenome</name>
    <dbReference type="NCBI Taxonomy" id="652676"/>
    <lineage>
        <taxon>unclassified sequences</taxon>
        <taxon>metagenomes</taxon>
        <taxon>ecological metagenomes</taxon>
    </lineage>
</organism>
<feature type="region of interest" description="Disordered" evidence="2">
    <location>
        <begin position="1"/>
        <end position="20"/>
    </location>
</feature>
<gene>
    <name evidence="4" type="ORF">MNBD_GAMMA23-1761</name>
</gene>
<evidence type="ECO:0000256" key="1">
    <source>
        <dbReference type="ARBA" id="ARBA00010996"/>
    </source>
</evidence>
<keyword evidence="3" id="KW-1133">Transmembrane helix</keyword>